<dbReference type="EMBL" id="LRQB01000002">
    <property type="protein sequence ID" value="KXA23038.1"/>
    <property type="molecule type" value="Genomic_DNA"/>
</dbReference>
<accession>A0A133P383</accession>
<protein>
    <submittedName>
        <fullName evidence="2">Uncharacterized protein</fullName>
    </submittedName>
</protein>
<keyword evidence="1" id="KW-0812">Transmembrane</keyword>
<sequence>MDDSDTACNLLHSVHEYIAAIIHAMIRGVIVCSMKTMICWFVYHIS</sequence>
<keyword evidence="1" id="KW-0472">Membrane</keyword>
<organism evidence="2 3">
    <name type="scientific">Gardnerella vaginalis</name>
    <dbReference type="NCBI Taxonomy" id="2702"/>
    <lineage>
        <taxon>Bacteria</taxon>
        <taxon>Bacillati</taxon>
        <taxon>Actinomycetota</taxon>
        <taxon>Actinomycetes</taxon>
        <taxon>Bifidobacteriales</taxon>
        <taxon>Bifidobacteriaceae</taxon>
        <taxon>Gardnerella</taxon>
    </lineage>
</organism>
<keyword evidence="1" id="KW-1133">Transmembrane helix</keyword>
<dbReference type="AlphaFoldDB" id="A0A133P383"/>
<comment type="caution">
    <text evidence="2">The sequence shown here is derived from an EMBL/GenBank/DDBJ whole genome shotgun (WGS) entry which is preliminary data.</text>
</comment>
<dbReference type="Proteomes" id="UP000070687">
    <property type="component" value="Unassembled WGS sequence"/>
</dbReference>
<evidence type="ECO:0000313" key="3">
    <source>
        <dbReference type="Proteomes" id="UP000070687"/>
    </source>
</evidence>
<evidence type="ECO:0000313" key="2">
    <source>
        <dbReference type="EMBL" id="KXA23038.1"/>
    </source>
</evidence>
<reference evidence="2 3" key="1">
    <citation type="submission" date="2016-01" db="EMBL/GenBank/DDBJ databases">
        <authorList>
            <person name="Oliw E.H."/>
        </authorList>
    </citation>
    <scope>NUCLEOTIDE SEQUENCE [LARGE SCALE GENOMIC DNA]</scope>
    <source>
        <strain evidence="2 3">PSS_7772B</strain>
    </source>
</reference>
<name>A0A133P383_GARVA</name>
<proteinExistence type="predicted"/>
<feature type="transmembrane region" description="Helical" evidence="1">
    <location>
        <begin position="20"/>
        <end position="43"/>
    </location>
</feature>
<dbReference type="PATRIC" id="fig|2702.100.peg.11"/>
<evidence type="ECO:0000256" key="1">
    <source>
        <dbReference type="SAM" id="Phobius"/>
    </source>
</evidence>
<gene>
    <name evidence="2" type="ORF">HMPREF3208_00013</name>
</gene>